<feature type="domain" description="Cadherin" evidence="14">
    <location>
        <begin position="578"/>
        <end position="683"/>
    </location>
</feature>
<feature type="domain" description="Cadherin" evidence="14">
    <location>
        <begin position="1976"/>
        <end position="2083"/>
    </location>
</feature>
<feature type="domain" description="Cadherin" evidence="14">
    <location>
        <begin position="3621"/>
        <end position="3728"/>
    </location>
</feature>
<keyword evidence="5" id="KW-0677">Repeat</keyword>
<evidence type="ECO:0000256" key="3">
    <source>
        <dbReference type="ARBA" id="ARBA00022692"/>
    </source>
</evidence>
<dbReference type="FunFam" id="2.60.40.60:FF:000002">
    <property type="entry name" value="Protocadherin alpha 2"/>
    <property type="match status" value="5"/>
</dbReference>
<feature type="domain" description="Cadherin" evidence="14">
    <location>
        <begin position="812"/>
        <end position="923"/>
    </location>
</feature>
<evidence type="ECO:0000256" key="11">
    <source>
        <dbReference type="PROSITE-ProRule" id="PRU00043"/>
    </source>
</evidence>
<dbReference type="SUPFAM" id="SSF49313">
    <property type="entry name" value="Cadherin-like"/>
    <property type="match status" value="30"/>
</dbReference>
<feature type="domain" description="Cadherin" evidence="14">
    <location>
        <begin position="1868"/>
        <end position="1972"/>
    </location>
</feature>
<dbReference type="PANTHER" id="PTHR24028">
    <property type="entry name" value="CADHERIN-87A"/>
    <property type="match status" value="1"/>
</dbReference>
<keyword evidence="3 12" id="KW-0812">Transmembrane</keyword>
<evidence type="ECO:0000256" key="5">
    <source>
        <dbReference type="ARBA" id="ARBA00022737"/>
    </source>
</evidence>
<dbReference type="GO" id="GO:0005886">
    <property type="term" value="C:plasma membrane"/>
    <property type="evidence" value="ECO:0007669"/>
    <property type="project" value="UniProtKB-SubCell"/>
</dbReference>
<dbReference type="CDD" id="cd11304">
    <property type="entry name" value="Cadherin_repeat"/>
    <property type="match status" value="30"/>
</dbReference>
<feature type="domain" description="Cadherin" evidence="14">
    <location>
        <begin position="2787"/>
        <end position="2892"/>
    </location>
</feature>
<proteinExistence type="predicted"/>
<accession>A0A7E6FD39</accession>
<dbReference type="RefSeq" id="XP_036365280.1">
    <property type="nucleotide sequence ID" value="XM_036509387.1"/>
</dbReference>
<dbReference type="GO" id="GO:0007156">
    <property type="term" value="P:homophilic cell adhesion via plasma membrane adhesion molecules"/>
    <property type="evidence" value="ECO:0007669"/>
    <property type="project" value="InterPro"/>
</dbReference>
<dbReference type="InterPro" id="IPR002126">
    <property type="entry name" value="Cadherin-like_dom"/>
</dbReference>
<feature type="transmembrane region" description="Helical" evidence="12">
    <location>
        <begin position="2095"/>
        <end position="2119"/>
    </location>
</feature>
<feature type="domain" description="Cadherin" evidence="14">
    <location>
        <begin position="2349"/>
        <end position="2460"/>
    </location>
</feature>
<feature type="domain" description="Cadherin" evidence="14">
    <location>
        <begin position="4431"/>
        <end position="4536"/>
    </location>
</feature>
<feature type="transmembrane region" description="Helical" evidence="12">
    <location>
        <begin position="3740"/>
        <end position="3764"/>
    </location>
</feature>
<keyword evidence="4 13" id="KW-0732">Signal</keyword>
<feature type="transmembrane region" description="Helical" evidence="12">
    <location>
        <begin position="3862"/>
        <end position="3885"/>
    </location>
</feature>
<dbReference type="InterPro" id="IPR015919">
    <property type="entry name" value="Cadherin-like_sf"/>
</dbReference>
<evidence type="ECO:0000256" key="2">
    <source>
        <dbReference type="ARBA" id="ARBA00022475"/>
    </source>
</evidence>
<evidence type="ECO:0000256" key="13">
    <source>
        <dbReference type="SAM" id="SignalP"/>
    </source>
</evidence>
<feature type="domain" description="Cadherin" evidence="14">
    <location>
        <begin position="470"/>
        <end position="574"/>
    </location>
</feature>
<feature type="transmembrane region" description="Helical" evidence="12">
    <location>
        <begin position="4550"/>
        <end position="4574"/>
    </location>
</feature>
<feature type="domain" description="Cadherin" evidence="14">
    <location>
        <begin position="252"/>
        <end position="359"/>
    </location>
</feature>
<feature type="domain" description="Cadherin" evidence="14">
    <location>
        <begin position="32"/>
        <end position="139"/>
    </location>
</feature>
<dbReference type="InterPro" id="IPR020894">
    <property type="entry name" value="Cadherin_CS"/>
</dbReference>
<dbReference type="FunFam" id="2.60.40.60:FF:000092">
    <property type="entry name" value="Protocadherin 8"/>
    <property type="match status" value="6"/>
</dbReference>
<dbReference type="GO" id="GO:0005509">
    <property type="term" value="F:calcium ion binding"/>
    <property type="evidence" value="ECO:0007669"/>
    <property type="project" value="UniProtKB-UniRule"/>
</dbReference>
<feature type="domain" description="Cadherin" evidence="14">
    <location>
        <begin position="2461"/>
        <end position="2568"/>
    </location>
</feature>
<evidence type="ECO:0000256" key="9">
    <source>
        <dbReference type="ARBA" id="ARBA00023136"/>
    </source>
</evidence>
<feature type="domain" description="Cadherin" evidence="14">
    <location>
        <begin position="4105"/>
        <end position="4212"/>
    </location>
</feature>
<feature type="domain" description="Cadherin" evidence="14">
    <location>
        <begin position="3211"/>
        <end position="3322"/>
    </location>
</feature>
<dbReference type="Gene3D" id="2.60.40.60">
    <property type="entry name" value="Cadherins"/>
    <property type="match status" value="35"/>
</dbReference>
<gene>
    <name evidence="16" type="primary">LOC115219374</name>
</gene>
<feature type="domain" description="Cadherin" evidence="14">
    <location>
        <begin position="2575"/>
        <end position="2678"/>
    </location>
</feature>
<feature type="domain" description="Cadherin" evidence="14">
    <location>
        <begin position="140"/>
        <end position="251"/>
    </location>
</feature>
<reference evidence="16" key="1">
    <citation type="submission" date="2025-08" db="UniProtKB">
        <authorList>
            <consortium name="RefSeq"/>
        </authorList>
    </citation>
    <scope>IDENTIFICATION</scope>
</reference>
<dbReference type="PROSITE" id="PS00232">
    <property type="entry name" value="CADHERIN_1"/>
    <property type="match status" value="11"/>
</dbReference>
<feature type="domain" description="Cadherin" evidence="14">
    <location>
        <begin position="1430"/>
        <end position="1537"/>
    </location>
</feature>
<keyword evidence="6 11" id="KW-0106">Calcium</keyword>
<feature type="domain" description="Cadherin" evidence="14">
    <location>
        <begin position="3095"/>
        <end position="3210"/>
    </location>
</feature>
<feature type="domain" description="Cadherin" evidence="14">
    <location>
        <begin position="3541"/>
        <end position="3618"/>
    </location>
</feature>
<feature type="domain" description="Cadherin" evidence="14">
    <location>
        <begin position="1057"/>
        <end position="1161"/>
    </location>
</feature>
<evidence type="ECO:0000313" key="15">
    <source>
        <dbReference type="Proteomes" id="UP000515154"/>
    </source>
</evidence>
<protein>
    <submittedName>
        <fullName evidence="16">Uncharacterized protein LOC115219374</fullName>
    </submittedName>
</protein>
<keyword evidence="10" id="KW-0325">Glycoprotein</keyword>
<dbReference type="PROSITE" id="PS50268">
    <property type="entry name" value="CADHERIN_2"/>
    <property type="match status" value="34"/>
</dbReference>
<keyword evidence="2" id="KW-1003">Cell membrane</keyword>
<keyword evidence="7" id="KW-0130">Cell adhesion</keyword>
<feature type="signal peptide" evidence="13">
    <location>
        <begin position="1"/>
        <end position="25"/>
    </location>
</feature>
<feature type="chain" id="PRO_5028911923" evidence="13">
    <location>
        <begin position="26"/>
        <end position="4660"/>
    </location>
</feature>
<evidence type="ECO:0000256" key="7">
    <source>
        <dbReference type="ARBA" id="ARBA00022889"/>
    </source>
</evidence>
<feature type="transmembrane region" description="Helical" evidence="12">
    <location>
        <begin position="2906"/>
        <end position="2927"/>
    </location>
</feature>
<evidence type="ECO:0000256" key="6">
    <source>
        <dbReference type="ARBA" id="ARBA00022837"/>
    </source>
</evidence>
<sequence length="4660" mass="521034">MEVGCVWNTYLLANVLNLLLHSCVCVDLSYHVEEESSPFTFVGDIAADTQMEETDSLVGNNFITYNQIQRQRTGNSHLFNVTQDGKLYTAQTLDAEKLCTYESDCVRYIKVAVHRRKTFLKIIKIKVIIEDINDHSPEFPQTQLNITYDEDDGEGAERLIPDAFDRDVGMENSEVTYKLKKQFSDPFILSVRKTITGRAKIGIILGDKLDREIQDSYNLEVIANDGGQPSKEGILHVHIKIIDVNDNSPVFSQHIYNISIKNTHPNNNPILTLSAKDPDSGNNGKVSYFFSPETPERTRRHFRLNQQTGELFVEKPLTSQTKNILKMYVEAKDGGNPSLNSFAIVRVNILNEKNHAPEIDINFVSELKKGTAAIYEGTKVGSFLAYVNVVDNDFGANGEVSCKLEHDKVVLSHLGSKEYKITLKKPLDREKLDHFNMRIVCEDNGSPALKTERKISIQVMDVNDVQPQFTKDTFHFLTYENGKANFPIGFINATDPDLASAGQLTFSLLSKDRNNIPFQVSDYGFITSNIPLDREEEDMYKFEVFVKDNGKPSLNNTANVVVEVLDRNDNNPYFIYPTTDPFHINVHYHPQSTNAITVIRASDRDSHLNAFLKYGILDGNNKRLFTLNSLTGQMSFSRAPHLNDAGSYELVLVVKDSGSPVLSATTTVSLSLRVTNKTSAPMPTVHLEKNRTLDVPLLIILVVAAVIVAVVIVVSITLCIVKCSSGQSRSAKSTRKGVNRSAICNRIDQPLPCQSSSIPGTPVRYSSEMNNRNMPFVECKEDFYPQYESQIDWSNVGTLEKSPPNTILPEFPQTEVEIIFNEEDREGAERLIPEAFDKDIGMENSEITYKLKKQFSDPFILSVKKTITGGAKIGIILGDKLDREIQDSYNLEVIANDGGQPSKEGILHVHIKIIDVNDNSPVFSQHIYNISIKNTHPNNNPILTLSAKDPDSGNNEGTAAIYEGTKVGSFLAYVNVVDNDFGANGEVSCKLEHDKVVLSHLGSKEYKITLKKPLDREKLDHFNMRIVCEDNGSPALKTERKISIQVMDVNDVQPQFTKDTFHFLTYENGKANFPIGFINATDPDLASAGQLTFSLLSKDRNNIPFQVSDYGFITSNIPLDREEEDMYKFEVFVKDNGKPSLNNTANVVVEVLDRNDNNPYFIYPTTDPFHINVHYHPQSTNAITVIRASDRDSHLNAFLKYGILDGNNKRLFTLNSLTGQMSFSRAPHLNDAGSYELVLVVKDSGSPVLSATTTVSLSLRVTNKTSAPMPTVHLEKNRTLDVPLLIILVVAAVIVAVVIVVSITLCIVKCSSGQSRSAKSTRKGVNRSAICNRIDQPLPCQSSSIPGTPVRYSSEMNNRNMPFVECKEDFYPQYESQIDWSNVGTLEKSPPNTILHSVMEVGCVWNTYLLANVLNLLLHSCVCVDLSYHVEEESSPFTFVGDIAADTQMEETDSLVGNNFITYNQMQQQWTENSHLFNVTQDGKLYTAQTLDAEKLCTYESDCVRYIKVAVHRRKTFLKIIKIKVIIEDINDHSPEFPQSEINLTFGERDGEGAEGLIPDAIDKDIGMENSEITYKLKKQFSDPFILSVKKTITGRAKIGIILGDKLDREIQDSYNLEVIANDGGQPSKEGILQVHIKIIDVNDNSPVFSQHIYNISIKNTHPNNNPILTLSAKDPDSGNNGKVSYFFSPETPERTRSHFRLNQQTGELFVEKPLTSQTKNILKMYVEAKDGGNPSLNSFAIVRVNILNEKNHPPKIGINFVSELKKDTAAIYEGTKVGSYLAYVNVVDNDFGANGEVSCKLEHDKVVLSHLGSKEYKITLKKPLDREKLDHFNMRIVCEDNGSPALKTERKISIQVMDVNDVQPQFTKDTFHFLTYENGKANFPIGFINATDPDLASAGQLTFSLLSKDRNNIPFQVSDYGFITSNIPLDREEEDMYKFEVFVKDNGKPSLNNTANVVVEVLDRNDNNPYFIYPTTDPFHINVHYHPQSTNAITVIRASDRDSHLNAFLKYGILDGNNKRLFTLNSLTGQMSFSRAPHLNDAGSYELVLVVKDSGSPVLSATTTVSLSLRVTNKTSSPMPTVHLEKNRTLDVPLLIILVVAAVIVAVVIVVSITLCIVKCSSGQSRSAKSTRKGVNRSAICNRIDQPLPCQSSSIPGTPVRYSSEMNNRNMPFVECKEDFYPQYESQIDWSNVGTLEKSPPNTILHSVMEVGCVWNTYLLANVLNLLLHSCVCVDLSYHVEEESSPFTFVGDIAADTQMEETDSLVGNNFITYNQMQQQWTENSHLFNVTQDGKLYTAQTLDAEKLCTYESDCVRYIKVAVRRRKTFLKVIKIKVIIEDINDHSPEFPQTQLNITYDEDDGEGAERLIPDAFDKDIGMENSEITYKLKKQFSDPFILSVRKTITGGAKIGIVLGDKLDREIQDSYNLEVIANDGGQPSKEGILHVHIKIIDVNDNSPVFSKHIYNISIKNTHPNNNPILTLSAKDPDSGNNGKVSYFMSSKTPERTRQYFRLNQQTGELFVEKPLTSQTKNILKMYVEAKDGGNPSLNSFAIVRVNILNEKNHPPKIGIDFASEMKKGTAAIYEGTKVGSYLAYVNVVDNDVGANGEVSCKLEHDIVVLSHLGSKEYKIILKKPLDRETLDHFNMRIVCEDNGSPALKTERKISIQVMDVNDVQPQFTKDTFHFLTYENGKANFPIGFINATDPDLASAGQLTFSLLSKDRNNIPFQVSDYGFITSNIPLDREEEDMYKFEVFVKDNGKPSLNNTANVVVEVLDRNDNNPYFVYPTTDPFHINVHYHPQSTNAITVIRASDRDSHLNAFLKYGILDGNNKRLFTLNSLTGQMSFSRAPHLNDAGSYELVLVVKDSGSPVLSATTTVSLSLRVTNKTSAPMPTVHLEKNRTLDVPLLIILVVAAVIVAVVIVVSITLCIVKCSSGQSRSAKNTRKGVNRSAICNRIDQPLPCQSSSIPGTPVRYSSEMNNRNMPFVECKEDFYPQYESQIDWSNVGTLEKSPPNTILCPLGIYYSSHFIIPNTFQHYAFNIIILGETTAVPFVPVTIYGITCLSVVLSKVMEGGTPGRQLIIQINILVALLHSCISIDLEYHVDEESSPQTFIGDVAADAMLGDSGSLTDRDLLTYNQLQQEWMESSQLFNVTKDGKLYTAHTIDAESLCKPRKQCFKYIKIAVNKAKSFMKILKVKVIIEDINDHSPEFPQKQINVTYDEDDGEGAERLIPDAIDRDVGMENSEITYKLKKQFNDPFILSVRKTITGRAKIGIVLGDKLDREIQDSYNLEVIAKDGGQPSKQGILHVHIKINDVNDNSPVFSKHIYNISIKNTHPNNNPILTLSAKDPDSGNNGKVSYYFSSETPDKAKKCYILKKHSGKLFITENFSKERDRIYELYVEAKDGGNPSLNSFAIVRVNVLNEKNHPPKIGINFVSELKKDTAAIYEGTKVGSYLAYVNVVDNDVGANGEVSCKLEHDIVVLSHLGSKEYKITLKKSLDRETLDHFNMRIVCEDNGSPALKTERKISIQVMDVNDVQPQFTKDTFHFLTYENGKANFPIGFINATDPDLASAGQLTFSLLSKDRNNIPFQVSDYGFITSNIPLDREEEDINDNNPYFIYPTTDPFHINVHYHPQSTNAITVIRASDRDSHLNAFLKYGILDGNNKRLFTLNSLTGQMSFSRAPHLNDAGSYELVLVVKDSGSPVLSATTTVSLSLRVTNKTSSPMPTVHLEKNRTLDVPLLIILVVAAVIVSVVIVVSITLCIVKCSSGQSRSAKSTRKGVNRSAICNRIDQPLPCQSSSIPGTPVRYSSEMNNRNMPFVECKEDFYPQYESQIDWSNVGTLEKSPPNTILKLGMETRETQLFFLLSIFALFWQSTVCEDIVYYLKDEDITGTFIGDVAADSLVLENMESHEQTSIIFNQIQHRRTDSSKVFNVTKDGKLYTAHTIDAESLCKPRKQCFKYIKIAVNKAKSFMKILKVKVIIEDINDHSPEFPQKQINVTYDEDDGEGAERLIPDAIDRDVGMENSEITYKLKKQFNDPFILSVRKTITGRAKIGIVLGDKLDREIKDSYNLEVIAKDGGQPSKQGILHVHIKINDVNDNSPVFSKHIYNISIKNTHPNNNPILTLSAKDPDSGNNGKVSYYFSSETPDKAKKCYILKRESGKLFITENFSKERDRIYELYVEAKDGGNPSLNSFAIVRVNVLNEKNHAPEIDINFVSELKKGTAAIYEGTKVGSYLAYVNVVDNDVGANGEVSCKLEHDTVVLSHLGSKEYKITLKKSLDRETLDHFNMRIVCEDNGSPALKTERKISIQVMDVNDVQPQFTKDTFHFLTYENGKANFPIGFINATDPDLASAGQLTFSLLSKDRNNIPFQVSDYGFITSNIPLDREEEDMYKFEVFVKDNGKPSLNNTANVVVEVLDRNDNNPYFIYPTTDPFHINVHYHPQSTNAITVIRASDRDSHLNAFLKYGILDGNNKRLFTLNSLTGQMSFSRAPHLNDAGSYELVLVVKDSGSPVLSATTTVSLSLRVTNKTSAPMPTVHLEKNRTLDVPLLIILVVAAVIVAVVIVVSITLCIVKCSSGQSRSAKSTRKGVNRSAICNRIDQPLPCQSSSIPGTPVRYSSEMNNRNMPFVECKEDFYPQFETQHVPCKKRYLVVTEVNVG</sequence>
<feature type="domain" description="Cadherin" evidence="14">
    <location>
        <begin position="4219"/>
        <end position="4322"/>
    </location>
</feature>
<dbReference type="SMART" id="SM00112">
    <property type="entry name" value="CA"/>
    <property type="match status" value="30"/>
</dbReference>
<dbReference type="PRINTS" id="PR00205">
    <property type="entry name" value="CADHERIN"/>
</dbReference>
<organism evidence="15 16">
    <name type="scientific">Octopus sinensis</name>
    <name type="common">East Asian common octopus</name>
    <dbReference type="NCBI Taxonomy" id="2607531"/>
    <lineage>
        <taxon>Eukaryota</taxon>
        <taxon>Metazoa</taxon>
        <taxon>Spiralia</taxon>
        <taxon>Lophotrochozoa</taxon>
        <taxon>Mollusca</taxon>
        <taxon>Cephalopoda</taxon>
        <taxon>Coleoidea</taxon>
        <taxon>Octopodiformes</taxon>
        <taxon>Octopoda</taxon>
        <taxon>Incirrata</taxon>
        <taxon>Octopodidae</taxon>
        <taxon>Octopus</taxon>
    </lineage>
</organism>
<feature type="domain" description="Cadherin" evidence="14">
    <location>
        <begin position="2241"/>
        <end position="2348"/>
    </location>
</feature>
<dbReference type="KEGG" id="osn:115219374"/>
<feature type="domain" description="Cadherin" evidence="14">
    <location>
        <begin position="3437"/>
        <end position="3540"/>
    </location>
</feature>
<evidence type="ECO:0000256" key="4">
    <source>
        <dbReference type="ARBA" id="ARBA00022729"/>
    </source>
</evidence>
<dbReference type="InterPro" id="IPR013164">
    <property type="entry name" value="Cadherin_N"/>
</dbReference>
<feature type="domain" description="Cadherin" evidence="14">
    <location>
        <begin position="924"/>
        <end position="1056"/>
    </location>
</feature>
<feature type="domain" description="Cadherin" evidence="14">
    <location>
        <begin position="1764"/>
        <end position="1867"/>
    </location>
</feature>
<feature type="domain" description="Cadherin" evidence="14">
    <location>
        <begin position="1538"/>
        <end position="1649"/>
    </location>
</feature>
<comment type="subcellular location">
    <subcellularLocation>
        <location evidence="1">Cell membrane</location>
        <topology evidence="1">Single-pass type I membrane protein</topology>
    </subcellularLocation>
</comment>
<evidence type="ECO:0000259" key="14">
    <source>
        <dbReference type="PROSITE" id="PS50268"/>
    </source>
</evidence>
<feature type="transmembrane region" description="Helical" evidence="12">
    <location>
        <begin position="1284"/>
        <end position="1305"/>
    </location>
</feature>
<keyword evidence="15" id="KW-1185">Reference proteome</keyword>
<feature type="domain" description="Cadherin" evidence="14">
    <location>
        <begin position="3885"/>
        <end position="3992"/>
    </location>
</feature>
<dbReference type="FunFam" id="2.60.40.60:FF:000007">
    <property type="entry name" value="Protocadherin alpha 2"/>
    <property type="match status" value="2"/>
</dbReference>
<dbReference type="FunFam" id="2.60.40.60:FF:000104">
    <property type="entry name" value="cadherin-23 isoform X1"/>
    <property type="match status" value="5"/>
</dbReference>
<feature type="domain" description="Cadherin" evidence="14">
    <location>
        <begin position="4323"/>
        <end position="4427"/>
    </location>
</feature>
<dbReference type="Proteomes" id="UP000515154">
    <property type="component" value="Linkage group LG14"/>
</dbReference>
<evidence type="ECO:0000256" key="12">
    <source>
        <dbReference type="SAM" id="Phobius"/>
    </source>
</evidence>
<feature type="domain" description="Cadherin" evidence="14">
    <location>
        <begin position="3323"/>
        <end position="3430"/>
    </location>
</feature>
<dbReference type="PANTHER" id="PTHR24028:SF146">
    <property type="entry name" value="CADHERIN 96CB, ISOFORM D-RELATED"/>
    <property type="match status" value="1"/>
</dbReference>
<keyword evidence="9 12" id="KW-0472">Membrane</keyword>
<evidence type="ECO:0000256" key="1">
    <source>
        <dbReference type="ARBA" id="ARBA00004251"/>
    </source>
</evidence>
<name>A0A7E6FD39_9MOLL</name>
<evidence type="ECO:0000256" key="8">
    <source>
        <dbReference type="ARBA" id="ARBA00022989"/>
    </source>
</evidence>
<feature type="domain" description="Cadherin" evidence="14">
    <location>
        <begin position="1165"/>
        <end position="1270"/>
    </location>
</feature>
<dbReference type="Pfam" id="PF00028">
    <property type="entry name" value="Cadherin"/>
    <property type="match status" value="25"/>
</dbReference>
<feature type="domain" description="Cadherin" evidence="14">
    <location>
        <begin position="366"/>
        <end position="469"/>
    </location>
</feature>
<dbReference type="Pfam" id="PF08266">
    <property type="entry name" value="Cadherin_2"/>
    <property type="match status" value="4"/>
</dbReference>
<dbReference type="FunFam" id="2.60.40.60:FF:000004">
    <property type="entry name" value="Protocadherin 1 gamma 2"/>
    <property type="match status" value="6"/>
</dbReference>
<feature type="domain" description="Cadherin" evidence="14">
    <location>
        <begin position="2679"/>
        <end position="2783"/>
    </location>
</feature>
<feature type="transmembrane region" description="Helical" evidence="12">
    <location>
        <begin position="697"/>
        <end position="721"/>
    </location>
</feature>
<evidence type="ECO:0000313" key="16">
    <source>
        <dbReference type="RefSeq" id="XP_036365280.1"/>
    </source>
</evidence>
<feature type="domain" description="Cadherin" evidence="14">
    <location>
        <begin position="1650"/>
        <end position="1757"/>
    </location>
</feature>
<dbReference type="InterPro" id="IPR050174">
    <property type="entry name" value="Protocadherin/Cadherin-CA"/>
</dbReference>
<evidence type="ECO:0000256" key="10">
    <source>
        <dbReference type="ARBA" id="ARBA00023180"/>
    </source>
</evidence>
<feature type="domain" description="Cadherin" evidence="14">
    <location>
        <begin position="3993"/>
        <end position="4104"/>
    </location>
</feature>
<keyword evidence="8 12" id="KW-1133">Transmembrane helix</keyword>